<dbReference type="EMBL" id="CAJVPQ010017984">
    <property type="protein sequence ID" value="CAG8749853.1"/>
    <property type="molecule type" value="Genomic_DNA"/>
</dbReference>
<evidence type="ECO:0000313" key="3">
    <source>
        <dbReference type="Proteomes" id="UP000789570"/>
    </source>
</evidence>
<name>A0A9N9NPW5_9GLOM</name>
<accession>A0A9N9NPW5</accession>
<dbReference type="Proteomes" id="UP000789570">
    <property type="component" value="Unassembled WGS sequence"/>
</dbReference>
<proteinExistence type="predicted"/>
<gene>
    <name evidence="2" type="ORF">FCALED_LOCUS16232</name>
</gene>
<feature type="non-terminal residue" evidence="2">
    <location>
        <position position="1"/>
    </location>
</feature>
<sequence length="120" mass="13697">IAQMQKKPITNKFLQMMTRSKKSNEKEQAGLHRNSREQTPAFEKDQETLSTNLSINDVNMKRRKSIKSLTSDIDIGCRKSTERESVDMELNNDYFDNTFGDSEKDHGSIATKILITSQGP</sequence>
<organism evidence="2 3">
    <name type="scientific">Funneliformis caledonium</name>
    <dbReference type="NCBI Taxonomy" id="1117310"/>
    <lineage>
        <taxon>Eukaryota</taxon>
        <taxon>Fungi</taxon>
        <taxon>Fungi incertae sedis</taxon>
        <taxon>Mucoromycota</taxon>
        <taxon>Glomeromycotina</taxon>
        <taxon>Glomeromycetes</taxon>
        <taxon>Glomerales</taxon>
        <taxon>Glomeraceae</taxon>
        <taxon>Funneliformis</taxon>
    </lineage>
</organism>
<keyword evidence="3" id="KW-1185">Reference proteome</keyword>
<dbReference type="AlphaFoldDB" id="A0A9N9NPW5"/>
<evidence type="ECO:0000313" key="2">
    <source>
        <dbReference type="EMBL" id="CAG8749853.1"/>
    </source>
</evidence>
<feature type="region of interest" description="Disordered" evidence="1">
    <location>
        <begin position="1"/>
        <end position="47"/>
    </location>
</feature>
<feature type="compositionally biased region" description="Basic and acidic residues" evidence="1">
    <location>
        <begin position="22"/>
        <end position="47"/>
    </location>
</feature>
<comment type="caution">
    <text evidence="2">The sequence shown here is derived from an EMBL/GenBank/DDBJ whole genome shotgun (WGS) entry which is preliminary data.</text>
</comment>
<reference evidence="2" key="1">
    <citation type="submission" date="2021-06" db="EMBL/GenBank/DDBJ databases">
        <authorList>
            <person name="Kallberg Y."/>
            <person name="Tangrot J."/>
            <person name="Rosling A."/>
        </authorList>
    </citation>
    <scope>NUCLEOTIDE SEQUENCE</scope>
    <source>
        <strain evidence="2">UK204</strain>
    </source>
</reference>
<evidence type="ECO:0000256" key="1">
    <source>
        <dbReference type="SAM" id="MobiDB-lite"/>
    </source>
</evidence>
<protein>
    <submittedName>
        <fullName evidence="2">3563_t:CDS:1</fullName>
    </submittedName>
</protein>
<feature type="non-terminal residue" evidence="2">
    <location>
        <position position="120"/>
    </location>
</feature>